<comment type="caution">
    <text evidence="1">The sequence shown here is derived from an EMBL/GenBank/DDBJ whole genome shotgun (WGS) entry which is preliminary data.</text>
</comment>
<gene>
    <name evidence="1" type="ORF">F2Q69_00055695</name>
</gene>
<dbReference type="Proteomes" id="UP000712600">
    <property type="component" value="Unassembled WGS sequence"/>
</dbReference>
<accession>A0A8S9N0T9</accession>
<sequence length="73" mass="8077">MPSHRWDPGIDGGVVLGKRNHKGRSKGISFRGSSSNLRCCGSGTGNWFKRIFLEIKDICEMDLDIGNYTGEFA</sequence>
<evidence type="ECO:0000313" key="1">
    <source>
        <dbReference type="EMBL" id="KAF3489031.1"/>
    </source>
</evidence>
<evidence type="ECO:0000313" key="2">
    <source>
        <dbReference type="Proteomes" id="UP000712600"/>
    </source>
</evidence>
<organism evidence="1 2">
    <name type="scientific">Brassica cretica</name>
    <name type="common">Mustard</name>
    <dbReference type="NCBI Taxonomy" id="69181"/>
    <lineage>
        <taxon>Eukaryota</taxon>
        <taxon>Viridiplantae</taxon>
        <taxon>Streptophyta</taxon>
        <taxon>Embryophyta</taxon>
        <taxon>Tracheophyta</taxon>
        <taxon>Spermatophyta</taxon>
        <taxon>Magnoliopsida</taxon>
        <taxon>eudicotyledons</taxon>
        <taxon>Gunneridae</taxon>
        <taxon>Pentapetalae</taxon>
        <taxon>rosids</taxon>
        <taxon>malvids</taxon>
        <taxon>Brassicales</taxon>
        <taxon>Brassicaceae</taxon>
        <taxon>Brassiceae</taxon>
        <taxon>Brassica</taxon>
    </lineage>
</organism>
<proteinExistence type="predicted"/>
<reference evidence="1" key="1">
    <citation type="submission" date="2019-12" db="EMBL/GenBank/DDBJ databases">
        <title>Genome sequencing and annotation of Brassica cretica.</title>
        <authorList>
            <person name="Studholme D.J."/>
            <person name="Sarris P."/>
        </authorList>
    </citation>
    <scope>NUCLEOTIDE SEQUENCE</scope>
    <source>
        <strain evidence="1">PFS-109/04</strain>
        <tissue evidence="1">Leaf</tissue>
    </source>
</reference>
<dbReference type="EMBL" id="QGKX02002183">
    <property type="protein sequence ID" value="KAF3489031.1"/>
    <property type="molecule type" value="Genomic_DNA"/>
</dbReference>
<dbReference type="AlphaFoldDB" id="A0A8S9N0T9"/>
<protein>
    <submittedName>
        <fullName evidence="1">Uncharacterized protein</fullName>
    </submittedName>
</protein>
<name>A0A8S9N0T9_BRACR</name>